<dbReference type="Pfam" id="PF12937">
    <property type="entry name" value="F-box-like"/>
    <property type="match status" value="1"/>
</dbReference>
<dbReference type="EMBL" id="JAJVCZ030000010">
    <property type="protein sequence ID" value="KAL0254780.1"/>
    <property type="molecule type" value="Genomic_DNA"/>
</dbReference>
<dbReference type="Gene3D" id="1.20.1280.50">
    <property type="match status" value="1"/>
</dbReference>
<name>A0ABR3C2B2_9PEZI</name>
<gene>
    <name evidence="2" type="ORF">SLS55_009304</name>
</gene>
<evidence type="ECO:0000313" key="2">
    <source>
        <dbReference type="EMBL" id="KAL0254780.1"/>
    </source>
</evidence>
<comment type="caution">
    <text evidence="2">The sequence shown here is derived from an EMBL/GenBank/DDBJ whole genome shotgun (WGS) entry which is preliminary data.</text>
</comment>
<protein>
    <recommendedName>
        <fullName evidence="1">F-box domain-containing protein</fullName>
    </recommendedName>
</protein>
<dbReference type="Proteomes" id="UP001430584">
    <property type="component" value="Unassembled WGS sequence"/>
</dbReference>
<dbReference type="PROSITE" id="PS50181">
    <property type="entry name" value="FBOX"/>
    <property type="match status" value="1"/>
</dbReference>
<dbReference type="InterPro" id="IPR036047">
    <property type="entry name" value="F-box-like_dom_sf"/>
</dbReference>
<reference evidence="2 3" key="1">
    <citation type="submission" date="2024-02" db="EMBL/GenBank/DDBJ databases">
        <title>De novo assembly and annotation of 12 fungi associated with fruit tree decline syndrome in Ontario, Canada.</title>
        <authorList>
            <person name="Sulman M."/>
            <person name="Ellouze W."/>
            <person name="Ilyukhin E."/>
        </authorList>
    </citation>
    <scope>NUCLEOTIDE SEQUENCE [LARGE SCALE GENOMIC DNA]</scope>
    <source>
        <strain evidence="2 3">FDS-637</strain>
    </source>
</reference>
<dbReference type="InterPro" id="IPR001810">
    <property type="entry name" value="F-box_dom"/>
</dbReference>
<feature type="domain" description="F-box" evidence="1">
    <location>
        <begin position="1"/>
        <end position="44"/>
    </location>
</feature>
<proteinExistence type="predicted"/>
<evidence type="ECO:0000259" key="1">
    <source>
        <dbReference type="PROSITE" id="PS50181"/>
    </source>
</evidence>
<dbReference type="RefSeq" id="XP_066628651.1">
    <property type="nucleotide sequence ID" value="XM_066780705.1"/>
</dbReference>
<dbReference type="GeneID" id="92013389"/>
<dbReference type="SUPFAM" id="SSF81383">
    <property type="entry name" value="F-box domain"/>
    <property type="match status" value="1"/>
</dbReference>
<evidence type="ECO:0000313" key="3">
    <source>
        <dbReference type="Proteomes" id="UP001430584"/>
    </source>
</evidence>
<keyword evidence="3" id="KW-1185">Reference proteome</keyword>
<organism evidence="2 3">
    <name type="scientific">Diplodia seriata</name>
    <dbReference type="NCBI Taxonomy" id="420778"/>
    <lineage>
        <taxon>Eukaryota</taxon>
        <taxon>Fungi</taxon>
        <taxon>Dikarya</taxon>
        <taxon>Ascomycota</taxon>
        <taxon>Pezizomycotina</taxon>
        <taxon>Dothideomycetes</taxon>
        <taxon>Dothideomycetes incertae sedis</taxon>
        <taxon>Botryosphaeriales</taxon>
        <taxon>Botryosphaeriaceae</taxon>
        <taxon>Diplodia</taxon>
    </lineage>
</organism>
<accession>A0ABR3C2B2</accession>
<sequence length="306" mass="34447">MNKLPCEIVQQIFEYLSPVHFNAARHMCRSWMEASLDQRLLSCMLQRGVTSVTCPRKVLAMSMDASAGRFAIATLLDGRMGFVCDLDLGKRLSKTSKPLEPGDFVNGSSGHRMTLKSSIFTSRLYPRDERAAAIEQDTEHYKPTFDTVNVRSGDMDATLHGISDPVRYTQNLVNQTWNDHITASSLNLGELTSLSKHNSMPMCNGPRAIYRHLCSQDDPPRSVALCPQRRCVAFGCAGGIELHWVDEQTGHDLHRWFPISSPSDYLFFLNPRPGIDSTHKLRIISSIAHPEDRPAIHKHFSQRVLE</sequence>